<protein>
    <submittedName>
        <fullName evidence="2">Myotubularin-related protein 4 isoform X2</fullName>
    </submittedName>
</protein>
<proteinExistence type="predicted"/>
<dbReference type="RefSeq" id="XP_045155504.1">
    <property type="nucleotide sequence ID" value="XM_045299569.1"/>
</dbReference>
<evidence type="ECO:0000313" key="1">
    <source>
        <dbReference type="Proteomes" id="UP000694863"/>
    </source>
</evidence>
<organism evidence="1 2">
    <name type="scientific">Echinops telfairi</name>
    <name type="common">Lesser hedgehog tenrec</name>
    <dbReference type="NCBI Taxonomy" id="9371"/>
    <lineage>
        <taxon>Eukaryota</taxon>
        <taxon>Metazoa</taxon>
        <taxon>Chordata</taxon>
        <taxon>Craniata</taxon>
        <taxon>Vertebrata</taxon>
        <taxon>Euteleostomi</taxon>
        <taxon>Mammalia</taxon>
        <taxon>Eutheria</taxon>
        <taxon>Afrotheria</taxon>
        <taxon>Tenrecidae</taxon>
        <taxon>Tenrecinae</taxon>
        <taxon>Echinops</taxon>
    </lineage>
</organism>
<gene>
    <name evidence="2" type="primary">MTMR4</name>
</gene>
<keyword evidence="1" id="KW-1185">Reference proteome</keyword>
<reference evidence="2" key="1">
    <citation type="submission" date="2025-08" db="UniProtKB">
        <authorList>
            <consortium name="RefSeq"/>
        </authorList>
    </citation>
    <scope>IDENTIFICATION</scope>
</reference>
<sequence length="1192" mass="132719">MGEEGPPSLEYIHAKDLFPPRELVKEEENLQVPFTVLQGEGVEFLGRAADALIAISNYRLHIKCKDSVINVPLRMIDSVESRDMFQLHIACKDSKVVRCHFSTFKQCQEWLSRLSRATARPAKPEDLFAFAYHAWCLGLTEEDQHTHLCQPGEHVRGRQEAELARMAFDLQNVWRVSHINSNYKLCPSYPQKLLVPVWITDKELESVASFRSWKRIPVVVYRHLRNGAAIARCSQPEISWWGWRNADDEYLVTSIAKACALDPGTRASGSSSSTGSSDASEACDAGFDSSLTACSGAESSQAPQKLLILDARSYTAAVANRAKGGGCECEEYYPNCEVVFMGMANIHAIRNSFQYLRAVCSQMPDPSNWLSALESTKWLQHLSVMLKAAVLVANTVDREGRPVLVHCSDGWDRTPQIVALAKILLDPYYRTLEGFQVLVESDWLDFGHKFGDRCGHQENAEDQSEQCPVFLQWLDSVHQLLKQFPCLFEFNEAFLVKLVQHTYSCLYGTFLANNPCEREKRSIYKRTCSVWALLRAGNKNFHNFLYTPSSEMVLHPVCHVRALHLWTAVYLPASPPCTLGEESMELYLSPVMQSQEFSGRSLDRLPKTRSMDDLLSACDTSSPFTRTSSDPNLNNHSQEARVGLEPWHSGPEGSETACEKSGPGGPQPAAGEMGPPTLSSSQEDDLSNKPFKSHRNCSPSYELCNTAVPQEVESNPSDLEVKVPEETTVPALDPPAQDERNRTLDGTREEPAEHCPEKEAVSVLSEAVLVRCDGIGDFPESSQHALSGVPPQAQLNSMHCVPSSCTSDPSLCDPLSAPCQTPLDPSPDFLSQDPSGSVASISHHEHPTPVPDLMPGEEDSGKRGTRLNGQLLENPRFGKMPLELTRKMVSQSQISEFSLLGSNWDSFQGMVTSLPSGETTSRRLLAYGCCSKRSGSKQMRATGPCFGGQWAQREGVKSPVCSSHSNGHCTGPGGKNRMWLSGHPKQLSHTKPVPLSCSSPVPPLYLDDDGLPFPTDVIQHRLRQIEASYKQEVEQLRRQVRELQMRLDIRHCCAPPAEPPMDYEDDFTCLKESDGSDTEDFGSDHSEDCLSEASWEPVDKKETEVTRWVPDHMASHCYNCDCEFWLAKRRHHCRNCGNVFCAGCCHLKLPIPDQQLYDPVLVCNSCYEHIQVSRARDLMSQHLKKPIATASS</sequence>
<accession>A0AC55DUT1</accession>
<dbReference type="Proteomes" id="UP000694863">
    <property type="component" value="Unplaced"/>
</dbReference>
<evidence type="ECO:0000313" key="2">
    <source>
        <dbReference type="RefSeq" id="XP_045155504.1"/>
    </source>
</evidence>
<name>A0AC55DUT1_ECHTE</name>